<dbReference type="SUPFAM" id="SSF81606">
    <property type="entry name" value="PP2C-like"/>
    <property type="match status" value="1"/>
</dbReference>
<accession>A0ABP3DSJ5</accession>
<dbReference type="SMART" id="SM00422">
    <property type="entry name" value="HTH_MERR"/>
    <property type="match status" value="1"/>
</dbReference>
<dbReference type="SUPFAM" id="SSF46955">
    <property type="entry name" value="Putative DNA-binding domain"/>
    <property type="match status" value="1"/>
</dbReference>
<evidence type="ECO:0000259" key="2">
    <source>
        <dbReference type="PROSITE" id="PS50937"/>
    </source>
</evidence>
<feature type="domain" description="HTH merR-type" evidence="2">
    <location>
        <begin position="3"/>
        <end position="73"/>
    </location>
</feature>
<dbReference type="RefSeq" id="WP_344648886.1">
    <property type="nucleotide sequence ID" value="NZ_BAAAGX010000009.1"/>
</dbReference>
<dbReference type="CDD" id="cd00143">
    <property type="entry name" value="PP2Cc"/>
    <property type="match status" value="1"/>
</dbReference>
<dbReference type="SMART" id="SM00331">
    <property type="entry name" value="PP2C_SIG"/>
    <property type="match status" value="1"/>
</dbReference>
<dbReference type="SMART" id="SM00332">
    <property type="entry name" value="PP2Cc"/>
    <property type="match status" value="1"/>
</dbReference>
<dbReference type="EMBL" id="BAAAGX010000009">
    <property type="protein sequence ID" value="GAA0238292.1"/>
    <property type="molecule type" value="Genomic_DNA"/>
</dbReference>
<dbReference type="Gene3D" id="3.60.40.10">
    <property type="entry name" value="PPM-type phosphatase domain"/>
    <property type="match status" value="1"/>
</dbReference>
<reference evidence="5" key="1">
    <citation type="journal article" date="2019" name="Int. J. Syst. Evol. Microbiol.">
        <title>The Global Catalogue of Microorganisms (GCM) 10K type strain sequencing project: providing services to taxonomists for standard genome sequencing and annotation.</title>
        <authorList>
            <consortium name="The Broad Institute Genomics Platform"/>
            <consortium name="The Broad Institute Genome Sequencing Center for Infectious Disease"/>
            <person name="Wu L."/>
            <person name="Ma J."/>
        </authorList>
    </citation>
    <scope>NUCLEOTIDE SEQUENCE [LARGE SCALE GENOMIC DNA]</scope>
    <source>
        <strain evidence="5">JCM 10425</strain>
    </source>
</reference>
<dbReference type="PROSITE" id="PS51746">
    <property type="entry name" value="PPM_2"/>
    <property type="match status" value="1"/>
</dbReference>
<dbReference type="InterPro" id="IPR036457">
    <property type="entry name" value="PPM-type-like_dom_sf"/>
</dbReference>
<evidence type="ECO:0000256" key="1">
    <source>
        <dbReference type="ARBA" id="ARBA00023125"/>
    </source>
</evidence>
<proteinExistence type="predicted"/>
<evidence type="ECO:0000313" key="5">
    <source>
        <dbReference type="Proteomes" id="UP001500967"/>
    </source>
</evidence>
<dbReference type="InterPro" id="IPR047057">
    <property type="entry name" value="MerR_fam"/>
</dbReference>
<gene>
    <name evidence="4" type="ORF">GCM10009539_24470</name>
</gene>
<dbReference type="PANTHER" id="PTHR30204">
    <property type="entry name" value="REDOX-CYCLING DRUG-SENSING TRANSCRIPTIONAL ACTIVATOR SOXR"/>
    <property type="match status" value="1"/>
</dbReference>
<dbReference type="PANTHER" id="PTHR30204:SF97">
    <property type="entry name" value="MERR FAMILY REGULATORY PROTEIN"/>
    <property type="match status" value="1"/>
</dbReference>
<dbReference type="InterPro" id="IPR009061">
    <property type="entry name" value="DNA-bd_dom_put_sf"/>
</dbReference>
<keyword evidence="5" id="KW-1185">Reference proteome</keyword>
<dbReference type="PROSITE" id="PS00552">
    <property type="entry name" value="HTH_MERR_1"/>
    <property type="match status" value="1"/>
</dbReference>
<dbReference type="Pfam" id="PF13672">
    <property type="entry name" value="PP2C_2"/>
    <property type="match status" value="1"/>
</dbReference>
<dbReference type="Proteomes" id="UP001500967">
    <property type="component" value="Unassembled WGS sequence"/>
</dbReference>
<dbReference type="CDD" id="cd01107">
    <property type="entry name" value="HTH_BmrR"/>
    <property type="match status" value="1"/>
</dbReference>
<name>A0ABP3DSJ5_9ACTN</name>
<dbReference type="PROSITE" id="PS50937">
    <property type="entry name" value="HTH_MERR_2"/>
    <property type="match status" value="1"/>
</dbReference>
<dbReference type="InterPro" id="IPR001932">
    <property type="entry name" value="PPM-type_phosphatase-like_dom"/>
</dbReference>
<dbReference type="InterPro" id="IPR000551">
    <property type="entry name" value="MerR-type_HTH_dom"/>
</dbReference>
<dbReference type="Pfam" id="PF13411">
    <property type="entry name" value="MerR_1"/>
    <property type="match status" value="1"/>
</dbReference>
<evidence type="ECO:0000259" key="3">
    <source>
        <dbReference type="PROSITE" id="PS51746"/>
    </source>
</evidence>
<organism evidence="4 5">
    <name type="scientific">Cryptosporangium japonicum</name>
    <dbReference type="NCBI Taxonomy" id="80872"/>
    <lineage>
        <taxon>Bacteria</taxon>
        <taxon>Bacillati</taxon>
        <taxon>Actinomycetota</taxon>
        <taxon>Actinomycetes</taxon>
        <taxon>Cryptosporangiales</taxon>
        <taxon>Cryptosporangiaceae</taxon>
        <taxon>Cryptosporangium</taxon>
    </lineage>
</organism>
<sequence length="341" mass="35560">MRLYTIGEFARVAGLTPKALRLYDESGLLPPAAVDPETGYRFYDPAQLPTAELIVELRRIGMPLAEIRTVCALNAPAAAAAVSAYWNRVTAETADRARTAGLLVEKMSGRTAMTVFRSASACETGTVRTTNEDAVHADERLLVVADGVRGPGGAAASAAAVEALTALAPSPGSAIELLTQLAGAVADAERALEPGAATTLTALLRAGSRLALVHVGDSRAYLVRNGELVRLTTDHTWVQSQVDQGALDLAGAAAHPDRALLTRALGAGEPEADLAVRTALPGDRYLLCTDGLSAVVDRARLHATLRADAAPEQVVHRLLELAFDAGAPDNIALAVADVVRE</sequence>
<evidence type="ECO:0000313" key="4">
    <source>
        <dbReference type="EMBL" id="GAA0238292.1"/>
    </source>
</evidence>
<keyword evidence="1" id="KW-0238">DNA-binding</keyword>
<feature type="domain" description="PPM-type phosphatase" evidence="3">
    <location>
        <begin position="115"/>
        <end position="338"/>
    </location>
</feature>
<protein>
    <submittedName>
        <fullName evidence="4">MerR family transcriptional regulator</fullName>
    </submittedName>
</protein>
<dbReference type="Gene3D" id="1.10.1660.10">
    <property type="match status" value="1"/>
</dbReference>
<comment type="caution">
    <text evidence="4">The sequence shown here is derived from an EMBL/GenBank/DDBJ whole genome shotgun (WGS) entry which is preliminary data.</text>
</comment>